<gene>
    <name evidence="1" type="ORF">L596_020425</name>
</gene>
<dbReference type="EMBL" id="AZBU02000006">
    <property type="protein sequence ID" value="TKR73069.1"/>
    <property type="molecule type" value="Genomic_DNA"/>
</dbReference>
<sequence>MSNESLSTTRWQMALTESQNRRPDLGKYGTWKVLQQKRNGASGVLETRLQADPFLKLAGESVHVGISLDRGHHMECEAASNVFQMRSHNERPVGFAYNPRVEDSRFKKRNGPSVKRPSSPQIVLLTIFLQGPSGSEATRRIRTGITVIGILKTAKWLHGSRWARSLWTMWS</sequence>
<dbReference type="Proteomes" id="UP000298663">
    <property type="component" value="Unassembled WGS sequence"/>
</dbReference>
<name>A0A4U5MTH6_STECR</name>
<protein>
    <submittedName>
        <fullName evidence="1">Uncharacterized protein</fullName>
    </submittedName>
</protein>
<dbReference type="AlphaFoldDB" id="A0A4U5MTH6"/>
<evidence type="ECO:0000313" key="2">
    <source>
        <dbReference type="Proteomes" id="UP000298663"/>
    </source>
</evidence>
<accession>A0A4U5MTH6</accession>
<comment type="caution">
    <text evidence="1">The sequence shown here is derived from an EMBL/GenBank/DDBJ whole genome shotgun (WGS) entry which is preliminary data.</text>
</comment>
<evidence type="ECO:0000313" key="1">
    <source>
        <dbReference type="EMBL" id="TKR73069.1"/>
    </source>
</evidence>
<organism evidence="1 2">
    <name type="scientific">Steinernema carpocapsae</name>
    <name type="common">Entomopathogenic nematode</name>
    <dbReference type="NCBI Taxonomy" id="34508"/>
    <lineage>
        <taxon>Eukaryota</taxon>
        <taxon>Metazoa</taxon>
        <taxon>Ecdysozoa</taxon>
        <taxon>Nematoda</taxon>
        <taxon>Chromadorea</taxon>
        <taxon>Rhabditida</taxon>
        <taxon>Tylenchina</taxon>
        <taxon>Panagrolaimomorpha</taxon>
        <taxon>Strongyloidoidea</taxon>
        <taxon>Steinernematidae</taxon>
        <taxon>Steinernema</taxon>
    </lineage>
</organism>
<reference evidence="1 2" key="2">
    <citation type="journal article" date="2019" name="G3 (Bethesda)">
        <title>Hybrid Assembly of the Genome of the Entomopathogenic Nematode Steinernema carpocapsae Identifies the X-Chromosome.</title>
        <authorList>
            <person name="Serra L."/>
            <person name="Macchietto M."/>
            <person name="Macias-Munoz A."/>
            <person name="McGill C.J."/>
            <person name="Rodriguez I.M."/>
            <person name="Rodriguez B."/>
            <person name="Murad R."/>
            <person name="Mortazavi A."/>
        </authorList>
    </citation>
    <scope>NUCLEOTIDE SEQUENCE [LARGE SCALE GENOMIC DNA]</scope>
    <source>
        <strain evidence="1 2">ALL</strain>
    </source>
</reference>
<reference evidence="1 2" key="1">
    <citation type="journal article" date="2015" name="Genome Biol.">
        <title>Comparative genomics of Steinernema reveals deeply conserved gene regulatory networks.</title>
        <authorList>
            <person name="Dillman A.R."/>
            <person name="Macchietto M."/>
            <person name="Porter C.F."/>
            <person name="Rogers A."/>
            <person name="Williams B."/>
            <person name="Antoshechkin I."/>
            <person name="Lee M.M."/>
            <person name="Goodwin Z."/>
            <person name="Lu X."/>
            <person name="Lewis E.E."/>
            <person name="Goodrich-Blair H."/>
            <person name="Stock S.P."/>
            <person name="Adams B.J."/>
            <person name="Sternberg P.W."/>
            <person name="Mortazavi A."/>
        </authorList>
    </citation>
    <scope>NUCLEOTIDE SEQUENCE [LARGE SCALE GENOMIC DNA]</scope>
    <source>
        <strain evidence="1 2">ALL</strain>
    </source>
</reference>
<keyword evidence="2" id="KW-1185">Reference proteome</keyword>
<proteinExistence type="predicted"/>